<sequence>MKKQFILILFFLFSSFFSFSQSFNSVITVNGLTCAMCSFSTQKSLEKLDFIKEITADLESTSFKLVFDDSKFIDFNMIQEKVEDAGFFVGTIKVNFDKNLSPDNNEHTVYNKNLFHFIIANTESSSTYNLIDKNFISDNDFESFSQFTSHACYLTGAHNESCCSNHENLKSKKVFHLEPDSE</sequence>
<dbReference type="InterPro" id="IPR006121">
    <property type="entry name" value="HMA_dom"/>
</dbReference>
<dbReference type="EMBL" id="UINC01000908">
    <property type="protein sequence ID" value="SUZ63126.1"/>
    <property type="molecule type" value="Genomic_DNA"/>
</dbReference>
<organism evidence="2">
    <name type="scientific">marine metagenome</name>
    <dbReference type="NCBI Taxonomy" id="408172"/>
    <lineage>
        <taxon>unclassified sequences</taxon>
        <taxon>metagenomes</taxon>
        <taxon>ecological metagenomes</taxon>
    </lineage>
</organism>
<dbReference type="InterPro" id="IPR036163">
    <property type="entry name" value="HMA_dom_sf"/>
</dbReference>
<dbReference type="GO" id="GO:0046872">
    <property type="term" value="F:metal ion binding"/>
    <property type="evidence" value="ECO:0007669"/>
    <property type="project" value="InterPro"/>
</dbReference>
<reference evidence="2" key="1">
    <citation type="submission" date="2018-05" db="EMBL/GenBank/DDBJ databases">
        <authorList>
            <person name="Lanie J.A."/>
            <person name="Ng W.-L."/>
            <person name="Kazmierczak K.M."/>
            <person name="Andrzejewski T.M."/>
            <person name="Davidsen T.M."/>
            <person name="Wayne K.J."/>
            <person name="Tettelin H."/>
            <person name="Glass J.I."/>
            <person name="Rusch D."/>
            <person name="Podicherti R."/>
            <person name="Tsui H.-C.T."/>
            <person name="Winkler M.E."/>
        </authorList>
    </citation>
    <scope>NUCLEOTIDE SEQUENCE</scope>
</reference>
<proteinExistence type="predicted"/>
<dbReference type="PROSITE" id="PS50846">
    <property type="entry name" value="HMA_2"/>
    <property type="match status" value="1"/>
</dbReference>
<dbReference type="SUPFAM" id="SSF55008">
    <property type="entry name" value="HMA, heavy metal-associated domain"/>
    <property type="match status" value="1"/>
</dbReference>
<dbReference type="Pfam" id="PF00403">
    <property type="entry name" value="HMA"/>
    <property type="match status" value="1"/>
</dbReference>
<evidence type="ECO:0000313" key="2">
    <source>
        <dbReference type="EMBL" id="SUZ63126.1"/>
    </source>
</evidence>
<protein>
    <recommendedName>
        <fullName evidence="1">HMA domain-containing protein</fullName>
    </recommendedName>
</protein>
<dbReference type="AlphaFoldDB" id="A0A381P841"/>
<accession>A0A381P841</accession>
<dbReference type="Gene3D" id="3.30.70.100">
    <property type="match status" value="1"/>
</dbReference>
<evidence type="ECO:0000259" key="1">
    <source>
        <dbReference type="PROSITE" id="PS50846"/>
    </source>
</evidence>
<name>A0A381P841_9ZZZZ</name>
<gene>
    <name evidence="2" type="ORF">METZ01_LOCUS15980</name>
</gene>
<feature type="domain" description="HMA" evidence="1">
    <location>
        <begin position="23"/>
        <end position="90"/>
    </location>
</feature>
<dbReference type="CDD" id="cd00371">
    <property type="entry name" value="HMA"/>
    <property type="match status" value="1"/>
</dbReference>